<protein>
    <recommendedName>
        <fullName evidence="3">DUF4393 domain-containing protein</fullName>
    </recommendedName>
</protein>
<dbReference type="RefSeq" id="WP_103806102.1">
    <property type="nucleotide sequence ID" value="NZ_PQVG01000005.1"/>
</dbReference>
<gene>
    <name evidence="1" type="ORF">C3L50_10370</name>
</gene>
<accession>A0A2S5ABT8</accession>
<dbReference type="OrthoDB" id="6398067at2"/>
<organism evidence="1 2">
    <name type="scientific">Flavobacterium alvei</name>
    <dbReference type="NCBI Taxonomy" id="2080416"/>
    <lineage>
        <taxon>Bacteria</taxon>
        <taxon>Pseudomonadati</taxon>
        <taxon>Bacteroidota</taxon>
        <taxon>Flavobacteriia</taxon>
        <taxon>Flavobacteriales</taxon>
        <taxon>Flavobacteriaceae</taxon>
        <taxon>Flavobacterium</taxon>
    </lineage>
</organism>
<sequence>MDEIQKNSLEIVTDILETGLDTLSENEFVKNFPIIGNIIKVGLTVKSINDRIFLAKLSTFLFNLEKINKEEKKSMIYTLEFDEKKKNKIGETLILIIDKLNSFEKPLLVSFCFASYLKNKISFEDFNRLCNSIEIGNIYDLKEFSKESVSQNILDKLFNTGLTEISKSAFGQTQSGGTLVELSINKSELGEKYLRIIKK</sequence>
<comment type="caution">
    <text evidence="1">The sequence shown here is derived from an EMBL/GenBank/DDBJ whole genome shotgun (WGS) entry which is preliminary data.</text>
</comment>
<evidence type="ECO:0000313" key="1">
    <source>
        <dbReference type="EMBL" id="POY39563.1"/>
    </source>
</evidence>
<evidence type="ECO:0008006" key="3">
    <source>
        <dbReference type="Google" id="ProtNLM"/>
    </source>
</evidence>
<dbReference type="Proteomes" id="UP000237310">
    <property type="component" value="Unassembled WGS sequence"/>
</dbReference>
<keyword evidence="2" id="KW-1185">Reference proteome</keyword>
<dbReference type="EMBL" id="PQVG01000005">
    <property type="protein sequence ID" value="POY39563.1"/>
    <property type="molecule type" value="Genomic_DNA"/>
</dbReference>
<name>A0A2S5ABT8_9FLAO</name>
<proteinExistence type="predicted"/>
<dbReference type="AlphaFoldDB" id="A0A2S5ABT8"/>
<reference evidence="1 2" key="1">
    <citation type="submission" date="2018-01" db="EMBL/GenBank/DDBJ databases">
        <authorList>
            <person name="Gaut B.S."/>
            <person name="Morton B.R."/>
            <person name="Clegg M.T."/>
            <person name="Duvall M.R."/>
        </authorList>
    </citation>
    <scope>NUCLEOTIDE SEQUENCE [LARGE SCALE GENOMIC DNA]</scope>
    <source>
        <strain evidence="1 2">HR-AY</strain>
    </source>
</reference>
<evidence type="ECO:0000313" key="2">
    <source>
        <dbReference type="Proteomes" id="UP000237310"/>
    </source>
</evidence>